<keyword evidence="1" id="KW-0436">Ligase</keyword>
<name>A0A1G1WEX9_9BACT</name>
<organism evidence="12 13">
    <name type="scientific">Candidatus Woykebacteria bacterium RBG_16_43_9</name>
    <dbReference type="NCBI Taxonomy" id="1802596"/>
    <lineage>
        <taxon>Bacteria</taxon>
        <taxon>Candidatus Woykeibacteriota</taxon>
    </lineage>
</organism>
<dbReference type="PANTHER" id="PTHR43445:SF3">
    <property type="entry name" value="UDP-N-ACETYLMURAMATE--L-ALANINE LIGASE"/>
    <property type="match status" value="1"/>
</dbReference>
<dbReference type="GO" id="GO:0009252">
    <property type="term" value="P:peptidoglycan biosynthetic process"/>
    <property type="evidence" value="ECO:0007669"/>
    <property type="project" value="UniProtKB-KW"/>
</dbReference>
<dbReference type="GO" id="GO:0008360">
    <property type="term" value="P:regulation of cell shape"/>
    <property type="evidence" value="ECO:0007669"/>
    <property type="project" value="UniProtKB-KW"/>
</dbReference>
<dbReference type="SUPFAM" id="SSF51984">
    <property type="entry name" value="MurCD N-terminal domain"/>
    <property type="match status" value="1"/>
</dbReference>
<dbReference type="PANTHER" id="PTHR43445">
    <property type="entry name" value="UDP-N-ACETYLMURAMATE--L-ALANINE LIGASE-RELATED"/>
    <property type="match status" value="1"/>
</dbReference>
<reference evidence="12 13" key="1">
    <citation type="journal article" date="2016" name="Nat. Commun.">
        <title>Thousands of microbial genomes shed light on interconnected biogeochemical processes in an aquifer system.</title>
        <authorList>
            <person name="Anantharaman K."/>
            <person name="Brown C.T."/>
            <person name="Hug L.A."/>
            <person name="Sharon I."/>
            <person name="Castelle C.J."/>
            <person name="Probst A.J."/>
            <person name="Thomas B.C."/>
            <person name="Singh A."/>
            <person name="Wilkins M.J."/>
            <person name="Karaoz U."/>
            <person name="Brodie E.L."/>
            <person name="Williams K.H."/>
            <person name="Hubbard S.S."/>
            <person name="Banfield J.F."/>
        </authorList>
    </citation>
    <scope>NUCLEOTIDE SEQUENCE [LARGE SCALE GENOMIC DNA]</scope>
</reference>
<dbReference type="STRING" id="1802596.A2Z11_00485"/>
<gene>
    <name evidence="12" type="ORF">A2Z11_00485</name>
</gene>
<evidence type="ECO:0000313" key="13">
    <source>
        <dbReference type="Proteomes" id="UP000176389"/>
    </source>
</evidence>
<protein>
    <recommendedName>
        <fullName evidence="14">UDP-N-acetylmuramate--L-alanine ligase</fullName>
    </recommendedName>
</protein>
<keyword evidence="6" id="KW-0573">Peptidoglycan synthesis</keyword>
<feature type="domain" description="Mur ligase central" evidence="11">
    <location>
        <begin position="103"/>
        <end position="213"/>
    </location>
</feature>
<keyword evidence="8" id="KW-0961">Cell wall biogenesis/degradation</keyword>
<evidence type="ECO:0000256" key="6">
    <source>
        <dbReference type="ARBA" id="ARBA00022984"/>
    </source>
</evidence>
<dbReference type="Pfam" id="PF08245">
    <property type="entry name" value="Mur_ligase_M"/>
    <property type="match status" value="1"/>
</dbReference>
<evidence type="ECO:0000313" key="12">
    <source>
        <dbReference type="EMBL" id="OGY26266.1"/>
    </source>
</evidence>
<keyword evidence="3" id="KW-0547">Nucleotide-binding</keyword>
<evidence type="ECO:0000259" key="11">
    <source>
        <dbReference type="Pfam" id="PF08245"/>
    </source>
</evidence>
<keyword evidence="7" id="KW-0131">Cell cycle</keyword>
<feature type="domain" description="Mur ligase C-terminal" evidence="10">
    <location>
        <begin position="271"/>
        <end position="401"/>
    </location>
</feature>
<dbReference type="Pfam" id="PF02875">
    <property type="entry name" value="Mur_ligase_C"/>
    <property type="match status" value="1"/>
</dbReference>
<dbReference type="InterPro" id="IPR000713">
    <property type="entry name" value="Mur_ligase_N"/>
</dbReference>
<dbReference type="InterPro" id="IPR036565">
    <property type="entry name" value="Mur-like_cat_sf"/>
</dbReference>
<dbReference type="Pfam" id="PF01225">
    <property type="entry name" value="Mur_ligase"/>
    <property type="match status" value="1"/>
</dbReference>
<evidence type="ECO:0000259" key="10">
    <source>
        <dbReference type="Pfam" id="PF02875"/>
    </source>
</evidence>
<evidence type="ECO:0000256" key="3">
    <source>
        <dbReference type="ARBA" id="ARBA00022741"/>
    </source>
</evidence>
<dbReference type="SUPFAM" id="SSF53244">
    <property type="entry name" value="MurD-like peptide ligases, peptide-binding domain"/>
    <property type="match status" value="1"/>
</dbReference>
<sequence length="418" mass="45813">MGVGGAGCSAAFAIASSQGFQVTGCDIEKTSPYLDKRLKKFVSIGHDPAHLKNSEVIAYSPAVTSFDSDNEELVMARKRGLEVLPWDLFVAKELLKNKFVIAVAGTHGKSTVTAMVGVLLEKAGIDPTCLVGAIVVDWGCNYRVGESKYFVIEADEYSEKFLNFTPNIAAITNIEFDHPEYFRDFDHLKETFKKFADKLQEDSVLIVGSDVNLKNNNGKTNKVSGPADLNLKMVGGFNQKNAAIAAAVAQELGIEKDSIKKTLESFKGVARRFEFIGEEKGVLVFDDYAHHPTAISETLRAVREKFPDKKILVVFQPHLFTRTKVLFDDFVRSFTEAPVDKIILVDIFAAREKDEAAVSSLDLTRAIVGGKAKYIPSLEGAATYLVKEVSVGDVVITMGAGDIYRLPTRLLEKLEGKG</sequence>
<dbReference type="Proteomes" id="UP000176389">
    <property type="component" value="Unassembled WGS sequence"/>
</dbReference>
<dbReference type="GO" id="GO:0016881">
    <property type="term" value="F:acid-amino acid ligase activity"/>
    <property type="evidence" value="ECO:0007669"/>
    <property type="project" value="InterPro"/>
</dbReference>
<keyword evidence="4" id="KW-0067">ATP-binding</keyword>
<dbReference type="InterPro" id="IPR004101">
    <property type="entry name" value="Mur_ligase_C"/>
</dbReference>
<accession>A0A1G1WEX9</accession>
<dbReference type="InterPro" id="IPR036615">
    <property type="entry name" value="Mur_ligase_C_dom_sf"/>
</dbReference>
<evidence type="ECO:0000256" key="1">
    <source>
        <dbReference type="ARBA" id="ARBA00022598"/>
    </source>
</evidence>
<evidence type="ECO:0008006" key="14">
    <source>
        <dbReference type="Google" id="ProtNLM"/>
    </source>
</evidence>
<dbReference type="Gene3D" id="3.90.190.20">
    <property type="entry name" value="Mur ligase, C-terminal domain"/>
    <property type="match status" value="1"/>
</dbReference>
<dbReference type="SUPFAM" id="SSF53623">
    <property type="entry name" value="MurD-like peptide ligases, catalytic domain"/>
    <property type="match status" value="1"/>
</dbReference>
<dbReference type="GO" id="GO:0005524">
    <property type="term" value="F:ATP binding"/>
    <property type="evidence" value="ECO:0007669"/>
    <property type="project" value="UniProtKB-KW"/>
</dbReference>
<keyword evidence="2" id="KW-0132">Cell division</keyword>
<dbReference type="GO" id="GO:0051301">
    <property type="term" value="P:cell division"/>
    <property type="evidence" value="ECO:0007669"/>
    <property type="project" value="UniProtKB-KW"/>
</dbReference>
<dbReference type="Gene3D" id="3.40.50.720">
    <property type="entry name" value="NAD(P)-binding Rossmann-like Domain"/>
    <property type="match status" value="1"/>
</dbReference>
<evidence type="ECO:0000256" key="8">
    <source>
        <dbReference type="ARBA" id="ARBA00023316"/>
    </source>
</evidence>
<dbReference type="Gene3D" id="3.40.1190.10">
    <property type="entry name" value="Mur-like, catalytic domain"/>
    <property type="match status" value="2"/>
</dbReference>
<evidence type="ECO:0000256" key="5">
    <source>
        <dbReference type="ARBA" id="ARBA00022960"/>
    </source>
</evidence>
<dbReference type="InterPro" id="IPR050061">
    <property type="entry name" value="MurCDEF_pg_biosynth"/>
</dbReference>
<evidence type="ECO:0000256" key="2">
    <source>
        <dbReference type="ARBA" id="ARBA00022618"/>
    </source>
</evidence>
<evidence type="ECO:0000256" key="7">
    <source>
        <dbReference type="ARBA" id="ARBA00023306"/>
    </source>
</evidence>
<dbReference type="GO" id="GO:0071555">
    <property type="term" value="P:cell wall organization"/>
    <property type="evidence" value="ECO:0007669"/>
    <property type="project" value="UniProtKB-KW"/>
</dbReference>
<dbReference type="InterPro" id="IPR013221">
    <property type="entry name" value="Mur_ligase_cen"/>
</dbReference>
<proteinExistence type="predicted"/>
<evidence type="ECO:0000259" key="9">
    <source>
        <dbReference type="Pfam" id="PF01225"/>
    </source>
</evidence>
<comment type="caution">
    <text evidence="12">The sequence shown here is derived from an EMBL/GenBank/DDBJ whole genome shotgun (WGS) entry which is preliminary data.</text>
</comment>
<evidence type="ECO:0000256" key="4">
    <source>
        <dbReference type="ARBA" id="ARBA00022840"/>
    </source>
</evidence>
<dbReference type="EMBL" id="MHCS01000027">
    <property type="protein sequence ID" value="OGY26266.1"/>
    <property type="molecule type" value="Genomic_DNA"/>
</dbReference>
<keyword evidence="5" id="KW-0133">Cell shape</keyword>
<dbReference type="AlphaFoldDB" id="A0A1G1WEX9"/>
<feature type="domain" description="Mur ligase N-terminal catalytic" evidence="9">
    <location>
        <begin position="1"/>
        <end position="87"/>
    </location>
</feature>